<evidence type="ECO:0000256" key="2">
    <source>
        <dbReference type="SAM" id="Phobius"/>
    </source>
</evidence>
<keyword evidence="2" id="KW-1133">Transmembrane helix</keyword>
<feature type="compositionally biased region" description="Basic and acidic residues" evidence="1">
    <location>
        <begin position="109"/>
        <end position="119"/>
    </location>
</feature>
<evidence type="ECO:0000313" key="3">
    <source>
        <dbReference type="EMBL" id="BDZ47644.1"/>
    </source>
</evidence>
<dbReference type="EMBL" id="AP027731">
    <property type="protein sequence ID" value="BDZ47644.1"/>
    <property type="molecule type" value="Genomic_DNA"/>
</dbReference>
<name>A0ABN6XRQ4_9MICO</name>
<feature type="region of interest" description="Disordered" evidence="1">
    <location>
        <begin position="82"/>
        <end position="119"/>
    </location>
</feature>
<keyword evidence="2" id="KW-0472">Membrane</keyword>
<dbReference type="Proteomes" id="UP001321498">
    <property type="component" value="Chromosome"/>
</dbReference>
<evidence type="ECO:0008006" key="5">
    <source>
        <dbReference type="Google" id="ProtNLM"/>
    </source>
</evidence>
<keyword evidence="2" id="KW-0812">Transmembrane</keyword>
<protein>
    <recommendedName>
        <fullName evidence="5">DUF4233 domain-containing protein</fullName>
    </recommendedName>
</protein>
<reference evidence="4" key="1">
    <citation type="journal article" date="2019" name="Int. J. Syst. Evol. Microbiol.">
        <title>The Global Catalogue of Microorganisms (GCM) 10K type strain sequencing project: providing services to taxonomists for standard genome sequencing and annotation.</title>
        <authorList>
            <consortium name="The Broad Institute Genomics Platform"/>
            <consortium name="The Broad Institute Genome Sequencing Center for Infectious Disease"/>
            <person name="Wu L."/>
            <person name="Ma J."/>
        </authorList>
    </citation>
    <scope>NUCLEOTIDE SEQUENCE [LARGE SCALE GENOMIC DNA]</scope>
    <source>
        <strain evidence="4">NBRC 108725</strain>
    </source>
</reference>
<proteinExistence type="predicted"/>
<accession>A0ABN6XRQ4</accession>
<keyword evidence="4" id="KW-1185">Reference proteome</keyword>
<organism evidence="3 4">
    <name type="scientific">Naasia aerilata</name>
    <dbReference type="NCBI Taxonomy" id="1162966"/>
    <lineage>
        <taxon>Bacteria</taxon>
        <taxon>Bacillati</taxon>
        <taxon>Actinomycetota</taxon>
        <taxon>Actinomycetes</taxon>
        <taxon>Micrococcales</taxon>
        <taxon>Microbacteriaceae</taxon>
        <taxon>Naasia</taxon>
    </lineage>
</organism>
<feature type="transmembrane region" description="Helical" evidence="2">
    <location>
        <begin position="6"/>
        <end position="33"/>
    </location>
</feature>
<sequence>MAAHAVLAVLAIWAGLLGILGWLGVLVIPVAAASSLLWRKDVGPAMAVLICAGVVFGPVALVALFGQYLLAALELAGWLLGGRKGPMPKAGPLGRTRRSKVRARRRTRAAVERHESAEH</sequence>
<dbReference type="RefSeq" id="WP_286277516.1">
    <property type="nucleotide sequence ID" value="NZ_AP027731.1"/>
</dbReference>
<evidence type="ECO:0000256" key="1">
    <source>
        <dbReference type="SAM" id="MobiDB-lite"/>
    </source>
</evidence>
<gene>
    <name evidence="3" type="ORF">GCM10025866_35530</name>
</gene>
<feature type="compositionally biased region" description="Basic residues" evidence="1">
    <location>
        <begin position="95"/>
        <end position="108"/>
    </location>
</feature>
<feature type="transmembrane region" description="Helical" evidence="2">
    <location>
        <begin position="45"/>
        <end position="70"/>
    </location>
</feature>
<evidence type="ECO:0000313" key="4">
    <source>
        <dbReference type="Proteomes" id="UP001321498"/>
    </source>
</evidence>